<dbReference type="Gene3D" id="3.90.660.10">
    <property type="match status" value="1"/>
</dbReference>
<dbReference type="AlphaFoldDB" id="A0AAE0BND3"/>
<dbReference type="PANTHER" id="PTHR10742:SF410">
    <property type="entry name" value="LYSINE-SPECIFIC HISTONE DEMETHYLASE 2"/>
    <property type="match status" value="1"/>
</dbReference>
<evidence type="ECO:0000313" key="5">
    <source>
        <dbReference type="Proteomes" id="UP001190700"/>
    </source>
</evidence>
<dbReference type="InterPro" id="IPR036188">
    <property type="entry name" value="FAD/NAD-bd_sf"/>
</dbReference>
<dbReference type="Pfam" id="PF01593">
    <property type="entry name" value="Amino_oxidase"/>
    <property type="match status" value="1"/>
</dbReference>
<evidence type="ECO:0000256" key="2">
    <source>
        <dbReference type="SAM" id="MobiDB-lite"/>
    </source>
</evidence>
<evidence type="ECO:0000313" key="4">
    <source>
        <dbReference type="EMBL" id="KAK3239773.1"/>
    </source>
</evidence>
<reference evidence="4 5" key="1">
    <citation type="journal article" date="2015" name="Genome Biol. Evol.">
        <title>Comparative Genomics of a Bacterivorous Green Alga Reveals Evolutionary Causalities and Consequences of Phago-Mixotrophic Mode of Nutrition.</title>
        <authorList>
            <person name="Burns J.A."/>
            <person name="Paasch A."/>
            <person name="Narechania A."/>
            <person name="Kim E."/>
        </authorList>
    </citation>
    <scope>NUCLEOTIDE SEQUENCE [LARGE SCALE GENOMIC DNA]</scope>
    <source>
        <strain evidence="4 5">PLY_AMNH</strain>
    </source>
</reference>
<feature type="compositionally biased region" description="Basic and acidic residues" evidence="2">
    <location>
        <begin position="136"/>
        <end position="151"/>
    </location>
</feature>
<sequence length="650" mass="71509">MVLLPGSAAWPWLKPGGAPPGPSLGERRLAQAWGSAAWPKPGGAPPGPNLGERCLALAQAWGSTQGSLDIGARQHNTCQHTSLPRGAADTGIQVHTTGGGSVRVISGGARDCWQKEQVQRKELLEICHTLLKLPTPKDEKENKRAKAKEQPETLPAAKPRDLKQLKVVVVGAGVSGLKAAAELRSKGVEVEVLEGRDRIGGRTYTVDLGKESEGATPQTVDLGATFVCGTALEPPRNPIFTYLQDVLGVKLEAKHRDPEHQAWYKENGESIKWEELEGPNKMYTKILKRMLRQADKETAETTIQQAVDNLLEIEKVDATESDLIRAFMTDLYAMEMKDLSLKGMVSEGYDGDHELVVGGYKQVSEALQRGELRAEHRQEGGRGLTPAPVEVYLNKTVTSIELAPPSDHMGKASVNVEGEDEPRVADAVLVTVPLGVLKAGSISFQPPLPKFKQESLGRLEMGTENRCAMLFPRAFWHGHASSQEAHFLRPITGHYTYVNLHALGVVNVLCAWIRPASVELLEEWTDEEIMADIEGQLKSMFGEEYTPPVDKVVTRWKKDPFSRGAYSQVPKGGSKLDYERLSYPLCGDATKDEENAMLGGQQMYHSTRLFFAGEATNKDDAYTVHGAYDSGLREAERICQWWQFHFQGYA</sequence>
<feature type="region of interest" description="Disordered" evidence="2">
    <location>
        <begin position="136"/>
        <end position="158"/>
    </location>
</feature>
<dbReference type="InterPro" id="IPR050281">
    <property type="entry name" value="Flavin_monoamine_oxidase"/>
</dbReference>
<dbReference type="PANTHER" id="PTHR10742">
    <property type="entry name" value="FLAVIN MONOAMINE OXIDASE"/>
    <property type="match status" value="1"/>
</dbReference>
<protein>
    <recommendedName>
        <fullName evidence="3">Amine oxidase domain-containing protein</fullName>
    </recommendedName>
</protein>
<dbReference type="InterPro" id="IPR002937">
    <property type="entry name" value="Amino_oxidase"/>
</dbReference>
<proteinExistence type="inferred from homology"/>
<feature type="domain" description="Amine oxidase" evidence="3">
    <location>
        <begin position="174"/>
        <end position="638"/>
    </location>
</feature>
<gene>
    <name evidence="4" type="ORF">CYMTET_50326</name>
</gene>
<dbReference type="SUPFAM" id="SSF54373">
    <property type="entry name" value="FAD-linked reductases, C-terminal domain"/>
    <property type="match status" value="1"/>
</dbReference>
<accession>A0AAE0BND3</accession>
<keyword evidence="5" id="KW-1185">Reference proteome</keyword>
<dbReference type="Gene3D" id="3.50.50.60">
    <property type="entry name" value="FAD/NAD(P)-binding domain"/>
    <property type="match status" value="1"/>
</dbReference>
<dbReference type="Proteomes" id="UP001190700">
    <property type="component" value="Unassembled WGS sequence"/>
</dbReference>
<comment type="caution">
    <text evidence="4">The sequence shown here is derived from an EMBL/GenBank/DDBJ whole genome shotgun (WGS) entry which is preliminary data.</text>
</comment>
<dbReference type="EMBL" id="LGRX02033829">
    <property type="protein sequence ID" value="KAK3239773.1"/>
    <property type="molecule type" value="Genomic_DNA"/>
</dbReference>
<dbReference type="GO" id="GO:0016491">
    <property type="term" value="F:oxidoreductase activity"/>
    <property type="evidence" value="ECO:0007669"/>
    <property type="project" value="InterPro"/>
</dbReference>
<evidence type="ECO:0000259" key="3">
    <source>
        <dbReference type="Pfam" id="PF01593"/>
    </source>
</evidence>
<comment type="similarity">
    <text evidence="1">Belongs to the flavin monoamine oxidase family.</text>
</comment>
<name>A0AAE0BND3_9CHLO</name>
<organism evidence="4 5">
    <name type="scientific">Cymbomonas tetramitiformis</name>
    <dbReference type="NCBI Taxonomy" id="36881"/>
    <lineage>
        <taxon>Eukaryota</taxon>
        <taxon>Viridiplantae</taxon>
        <taxon>Chlorophyta</taxon>
        <taxon>Pyramimonadophyceae</taxon>
        <taxon>Pyramimonadales</taxon>
        <taxon>Pyramimonadaceae</taxon>
        <taxon>Cymbomonas</taxon>
    </lineage>
</organism>
<dbReference type="SUPFAM" id="SSF51905">
    <property type="entry name" value="FAD/NAD(P)-binding domain"/>
    <property type="match status" value="1"/>
</dbReference>
<evidence type="ECO:0000256" key="1">
    <source>
        <dbReference type="ARBA" id="ARBA00005995"/>
    </source>
</evidence>